<keyword evidence="2" id="KW-1185">Reference proteome</keyword>
<organism evidence="1 2">
    <name type="scientific">Meloidogyne enterolobii</name>
    <name type="common">Root-knot nematode worm</name>
    <name type="synonym">Meloidogyne mayaguensis</name>
    <dbReference type="NCBI Taxonomy" id="390850"/>
    <lineage>
        <taxon>Eukaryota</taxon>
        <taxon>Metazoa</taxon>
        <taxon>Ecdysozoa</taxon>
        <taxon>Nematoda</taxon>
        <taxon>Chromadorea</taxon>
        <taxon>Rhabditida</taxon>
        <taxon>Tylenchina</taxon>
        <taxon>Tylenchomorpha</taxon>
        <taxon>Tylenchoidea</taxon>
        <taxon>Meloidogynidae</taxon>
        <taxon>Meloidogyninae</taxon>
        <taxon>Meloidogyne</taxon>
    </lineage>
</organism>
<sequence length="209" mass="22848">MAKGLRNKFGPHTASLSPIIFDKFKEKKPHLRDPLIELIDAVFASTTLNNLSASILEAAKKSNPSQKSQLDHFIYRAFRSLNSKDIPKGLLKDLIASLSNHASDSDPEVRDASCAALGAIQKCIGESALSVFLSAEIVKDASKMSKIGEYREKATVESQSLKPASENNFAPSTSQQSQRQLATNTNNQQQQVATEPQKQQVDLSKPLEP</sequence>
<dbReference type="EMBL" id="CAVMJV010000046">
    <property type="protein sequence ID" value="CAK5082167.1"/>
    <property type="molecule type" value="Genomic_DNA"/>
</dbReference>
<proteinExistence type="predicted"/>
<dbReference type="Proteomes" id="UP001497535">
    <property type="component" value="Unassembled WGS sequence"/>
</dbReference>
<evidence type="ECO:0000313" key="2">
    <source>
        <dbReference type="Proteomes" id="UP001497535"/>
    </source>
</evidence>
<accession>A0ACB0ZSQ0</accession>
<evidence type="ECO:0000313" key="1">
    <source>
        <dbReference type="EMBL" id="CAK5082167.1"/>
    </source>
</evidence>
<reference evidence="1" key="1">
    <citation type="submission" date="2023-11" db="EMBL/GenBank/DDBJ databases">
        <authorList>
            <person name="Poullet M."/>
        </authorList>
    </citation>
    <scope>NUCLEOTIDE SEQUENCE</scope>
    <source>
        <strain evidence="1">E1834</strain>
    </source>
</reference>
<name>A0ACB0ZSQ0_MELEN</name>
<protein>
    <submittedName>
        <fullName evidence="1">Uncharacterized protein</fullName>
    </submittedName>
</protein>
<gene>
    <name evidence="1" type="ORF">MENTE1834_LOCUS29424</name>
</gene>
<comment type="caution">
    <text evidence="1">The sequence shown here is derived from an EMBL/GenBank/DDBJ whole genome shotgun (WGS) entry which is preliminary data.</text>
</comment>